<feature type="transmembrane region" description="Helical" evidence="12">
    <location>
        <begin position="366"/>
        <end position="386"/>
    </location>
</feature>
<evidence type="ECO:0000256" key="12">
    <source>
        <dbReference type="SAM" id="Phobius"/>
    </source>
</evidence>
<dbReference type="InterPro" id="IPR013083">
    <property type="entry name" value="Znf_RING/FYVE/PHD"/>
</dbReference>
<dbReference type="InterPro" id="IPR036397">
    <property type="entry name" value="RNaseH_sf"/>
</dbReference>
<dbReference type="CDD" id="cd22582">
    <property type="entry name" value="BRcat_RBR_unk"/>
    <property type="match status" value="1"/>
</dbReference>
<evidence type="ECO:0000256" key="1">
    <source>
        <dbReference type="ARBA" id="ARBA00001798"/>
    </source>
</evidence>
<evidence type="ECO:0000256" key="11">
    <source>
        <dbReference type="SAM" id="MobiDB-lite"/>
    </source>
</evidence>
<dbReference type="RefSeq" id="XP_010412568.1">
    <property type="nucleotide sequence ID" value="XM_010414266.1"/>
</dbReference>
<dbReference type="InterPro" id="IPR031127">
    <property type="entry name" value="E3_UB_ligase_RBR"/>
</dbReference>
<keyword evidence="8" id="KW-0863">Zinc-finger</keyword>
<keyword evidence="14" id="KW-1185">Reference proteome</keyword>
<evidence type="ECO:0000256" key="2">
    <source>
        <dbReference type="ARBA" id="ARBA00001947"/>
    </source>
</evidence>
<name>A0ABM0SKP9_CAMSA</name>
<dbReference type="Pfam" id="PF01485">
    <property type="entry name" value="IBR"/>
    <property type="match status" value="2"/>
</dbReference>
<dbReference type="InterPro" id="IPR002156">
    <property type="entry name" value="RNaseH_domain"/>
</dbReference>
<evidence type="ECO:0000256" key="7">
    <source>
        <dbReference type="ARBA" id="ARBA00022737"/>
    </source>
</evidence>
<keyword evidence="9" id="KW-0833">Ubl conjugation pathway</keyword>
<evidence type="ECO:0000256" key="3">
    <source>
        <dbReference type="ARBA" id="ARBA00004906"/>
    </source>
</evidence>
<reference evidence="14" key="1">
    <citation type="journal article" date="2014" name="Nat. Commun.">
        <title>The emerging biofuel crop Camelina sativa retains a highly undifferentiated hexaploid genome structure.</title>
        <authorList>
            <person name="Kagale S."/>
            <person name="Koh C."/>
            <person name="Nixon J."/>
            <person name="Bollina V."/>
            <person name="Clarke W.E."/>
            <person name="Tuteja R."/>
            <person name="Spillane C."/>
            <person name="Robinson S.J."/>
            <person name="Links M.G."/>
            <person name="Clarke C."/>
            <person name="Higgins E.E."/>
            <person name="Huebert T."/>
            <person name="Sharpe A.G."/>
            <person name="Parkin I.A."/>
        </authorList>
    </citation>
    <scope>NUCLEOTIDE SEQUENCE [LARGE SCALE GENOMIC DNA]</scope>
    <source>
        <strain evidence="14">cv. DH55</strain>
    </source>
</reference>
<evidence type="ECO:0000256" key="6">
    <source>
        <dbReference type="ARBA" id="ARBA00022723"/>
    </source>
</evidence>
<feature type="compositionally biased region" description="Basic and acidic residues" evidence="11">
    <location>
        <begin position="1"/>
        <end position="13"/>
    </location>
</feature>
<dbReference type="EC" id="2.3.2.31" evidence="4"/>
<dbReference type="Gene3D" id="3.30.420.10">
    <property type="entry name" value="Ribonuclease H-like superfamily/Ribonuclease H"/>
    <property type="match status" value="1"/>
</dbReference>
<dbReference type="InterPro" id="IPR044066">
    <property type="entry name" value="TRIAD_supradom"/>
</dbReference>
<protein>
    <recommendedName>
        <fullName evidence="4">RBR-type E3 ubiquitin transferase</fullName>
        <ecNumber evidence="4">2.3.2.31</ecNumber>
    </recommendedName>
</protein>
<keyword evidence="12" id="KW-0472">Membrane</keyword>
<dbReference type="InterPro" id="IPR002867">
    <property type="entry name" value="IBR_dom"/>
</dbReference>
<keyword evidence="7" id="KW-0677">Repeat</keyword>
<dbReference type="InterPro" id="IPR017907">
    <property type="entry name" value="Znf_RING_CS"/>
</dbReference>
<dbReference type="GeneID" id="104698879"/>
<organism evidence="14 15">
    <name type="scientific">Camelina sativa</name>
    <name type="common">False flax</name>
    <name type="synonym">Myagrum sativum</name>
    <dbReference type="NCBI Taxonomy" id="90675"/>
    <lineage>
        <taxon>Eukaryota</taxon>
        <taxon>Viridiplantae</taxon>
        <taxon>Streptophyta</taxon>
        <taxon>Embryophyta</taxon>
        <taxon>Tracheophyta</taxon>
        <taxon>Spermatophyta</taxon>
        <taxon>Magnoliopsida</taxon>
        <taxon>eudicotyledons</taxon>
        <taxon>Gunneridae</taxon>
        <taxon>Pentapetalae</taxon>
        <taxon>rosids</taxon>
        <taxon>malvids</taxon>
        <taxon>Brassicales</taxon>
        <taxon>Brassicaceae</taxon>
        <taxon>Camelineae</taxon>
        <taxon>Camelina</taxon>
    </lineage>
</organism>
<dbReference type="PANTHER" id="PTHR11685">
    <property type="entry name" value="RBR FAMILY RING FINGER AND IBR DOMAIN-CONTAINING"/>
    <property type="match status" value="1"/>
</dbReference>
<keyword evidence="12" id="KW-0812">Transmembrane</keyword>
<sequence length="391" mass="45064">MKKEGTIAREDAPKPAGKPSPDDFNDDDSYSLYFKGLMWKETTGFGVAIWGEEDDSLLFQMKRSLDDSFITVLEVELIALKRGLTEAASLGINHITIYCDDYRVFDLIMERSAPEQENIALIMDDVQRIRQQLPSSIAVLVTDQNQVEFAMDSINIRMPPSPSHKKTCGNCFDYDGIKPELMLSSGLCRHQFCVNCMKEHIEVRLQDGRSVPRCPRYGCISNLDLTSCAHLLTSKVQKMWERRIKQDSVPEWDRFHCPNTSCSAWMSRTKLFESTEEEGVRRCCFKCRKAFCIYCKVPWHSNLSWDEYKRSVPKPSTIVLRQCRSCQHTIELSEKRRDITCRCGYSFCFTCGAQWKLGGCSHHRQFDLILIGCFCYAFLVIVFAIYPSVYH</sequence>
<dbReference type="CDD" id="cd22584">
    <property type="entry name" value="Rcat_RBR_unk"/>
    <property type="match status" value="1"/>
</dbReference>
<evidence type="ECO:0000256" key="9">
    <source>
        <dbReference type="ARBA" id="ARBA00022786"/>
    </source>
</evidence>
<keyword evidence="10" id="KW-0862">Zinc</keyword>
<dbReference type="PROSITE" id="PS00518">
    <property type="entry name" value="ZF_RING_1"/>
    <property type="match status" value="1"/>
</dbReference>
<evidence type="ECO:0000256" key="4">
    <source>
        <dbReference type="ARBA" id="ARBA00012251"/>
    </source>
</evidence>
<dbReference type="Proteomes" id="UP000694864">
    <property type="component" value="Chromosome 6"/>
</dbReference>
<keyword evidence="6" id="KW-0479">Metal-binding</keyword>
<evidence type="ECO:0000256" key="10">
    <source>
        <dbReference type="ARBA" id="ARBA00022833"/>
    </source>
</evidence>
<proteinExistence type="predicted"/>
<dbReference type="Gene3D" id="3.30.40.10">
    <property type="entry name" value="Zinc/RING finger domain, C3HC4 (zinc finger)"/>
    <property type="match status" value="1"/>
</dbReference>
<evidence type="ECO:0000256" key="5">
    <source>
        <dbReference type="ARBA" id="ARBA00022679"/>
    </source>
</evidence>
<accession>A0ABM0SKP9</accession>
<evidence type="ECO:0000313" key="15">
    <source>
        <dbReference type="RefSeq" id="XP_010412568.1"/>
    </source>
</evidence>
<dbReference type="SMART" id="SM00647">
    <property type="entry name" value="IBR"/>
    <property type="match status" value="2"/>
</dbReference>
<dbReference type="Pfam" id="PF13456">
    <property type="entry name" value="RVT_3"/>
    <property type="match status" value="1"/>
</dbReference>
<keyword evidence="12" id="KW-1133">Transmembrane helix</keyword>
<feature type="domain" description="RING-type" evidence="13">
    <location>
        <begin position="164"/>
        <end position="379"/>
    </location>
</feature>
<keyword evidence="5" id="KW-0808">Transferase</keyword>
<evidence type="ECO:0000256" key="8">
    <source>
        <dbReference type="ARBA" id="ARBA00022771"/>
    </source>
</evidence>
<reference evidence="15" key="2">
    <citation type="submission" date="2025-08" db="UniProtKB">
        <authorList>
            <consortium name="RefSeq"/>
        </authorList>
    </citation>
    <scope>IDENTIFICATION</scope>
    <source>
        <tissue evidence="15">Leaf</tissue>
    </source>
</reference>
<evidence type="ECO:0000313" key="14">
    <source>
        <dbReference type="Proteomes" id="UP000694864"/>
    </source>
</evidence>
<gene>
    <name evidence="15" type="primary">LOC104698879</name>
</gene>
<dbReference type="PROSITE" id="PS51873">
    <property type="entry name" value="TRIAD"/>
    <property type="match status" value="1"/>
</dbReference>
<feature type="region of interest" description="Disordered" evidence="11">
    <location>
        <begin position="1"/>
        <end position="24"/>
    </location>
</feature>
<comment type="catalytic activity">
    <reaction evidence="1">
        <text>[E2 ubiquitin-conjugating enzyme]-S-ubiquitinyl-L-cysteine + [acceptor protein]-L-lysine = [E2 ubiquitin-conjugating enzyme]-L-cysteine + [acceptor protein]-N(6)-ubiquitinyl-L-lysine.</text>
        <dbReference type="EC" id="2.3.2.31"/>
    </reaction>
</comment>
<dbReference type="SUPFAM" id="SSF57850">
    <property type="entry name" value="RING/U-box"/>
    <property type="match status" value="3"/>
</dbReference>
<comment type="cofactor">
    <cofactor evidence="2">
        <name>Zn(2+)</name>
        <dbReference type="ChEBI" id="CHEBI:29105"/>
    </cofactor>
</comment>
<comment type="pathway">
    <text evidence="3">Protein modification; protein ubiquitination.</text>
</comment>
<dbReference type="Gene3D" id="1.20.120.1750">
    <property type="match status" value="1"/>
</dbReference>
<evidence type="ECO:0000259" key="13">
    <source>
        <dbReference type="PROSITE" id="PS51873"/>
    </source>
</evidence>